<dbReference type="EMBL" id="JAUDFV010000025">
    <property type="protein sequence ID" value="KAL2738999.1"/>
    <property type="molecule type" value="Genomic_DNA"/>
</dbReference>
<evidence type="ECO:0000313" key="2">
    <source>
        <dbReference type="Proteomes" id="UP001607302"/>
    </source>
</evidence>
<organism evidence="1 2">
    <name type="scientific">Vespula squamosa</name>
    <name type="common">Southern yellow jacket</name>
    <name type="synonym">Wasp</name>
    <dbReference type="NCBI Taxonomy" id="30214"/>
    <lineage>
        <taxon>Eukaryota</taxon>
        <taxon>Metazoa</taxon>
        <taxon>Ecdysozoa</taxon>
        <taxon>Arthropoda</taxon>
        <taxon>Hexapoda</taxon>
        <taxon>Insecta</taxon>
        <taxon>Pterygota</taxon>
        <taxon>Neoptera</taxon>
        <taxon>Endopterygota</taxon>
        <taxon>Hymenoptera</taxon>
        <taxon>Apocrita</taxon>
        <taxon>Aculeata</taxon>
        <taxon>Vespoidea</taxon>
        <taxon>Vespidae</taxon>
        <taxon>Vespinae</taxon>
        <taxon>Vespula</taxon>
    </lineage>
</organism>
<comment type="caution">
    <text evidence="1">The sequence shown here is derived from an EMBL/GenBank/DDBJ whole genome shotgun (WGS) entry which is preliminary data.</text>
</comment>
<protein>
    <submittedName>
        <fullName evidence="1">Uncharacterized protein</fullName>
    </submittedName>
</protein>
<proteinExistence type="predicted"/>
<dbReference type="AlphaFoldDB" id="A0ABD2C1T7"/>
<reference evidence="1 2" key="1">
    <citation type="journal article" date="2024" name="Ann. Entomol. Soc. Am.">
        <title>Genomic analyses of the southern and eastern yellowjacket wasps (Hymenoptera: Vespidae) reveal evolutionary signatures of social life.</title>
        <authorList>
            <person name="Catto M.A."/>
            <person name="Caine P.B."/>
            <person name="Orr S.E."/>
            <person name="Hunt B.G."/>
            <person name="Goodisman M.A.D."/>
        </authorList>
    </citation>
    <scope>NUCLEOTIDE SEQUENCE [LARGE SCALE GENOMIC DNA]</scope>
    <source>
        <strain evidence="1">233</strain>
        <tissue evidence="1">Head and thorax</tissue>
    </source>
</reference>
<accession>A0ABD2C1T7</accession>
<evidence type="ECO:0000313" key="1">
    <source>
        <dbReference type="EMBL" id="KAL2738999.1"/>
    </source>
</evidence>
<gene>
    <name evidence="1" type="ORF">V1478_001565</name>
</gene>
<name>A0ABD2C1T7_VESSQ</name>
<sequence>MAGDSCSGSPIKMKICATSIARARTQNRIRPVAQMDNQERRCPGKRIKERKGNEEYGKMVEMLKAEGHASYQRHDIKCQYYGRKTVSRKSMTENSHSPVDGFCLNDLRAELEALGIETELSRIVDNCAIDLKRCRSKAMLVDESMVSGRMVHQFRVSWLSRNSWHSPWVENSQGSWSTLRPFPVDHTTTTTTVTTGTTTTATTIAIAIAITVSSRL</sequence>
<keyword evidence="2" id="KW-1185">Reference proteome</keyword>
<dbReference type="Proteomes" id="UP001607302">
    <property type="component" value="Unassembled WGS sequence"/>
</dbReference>